<keyword evidence="4 8" id="KW-0255">Endonuclease</keyword>
<dbReference type="GO" id="GO:0051607">
    <property type="term" value="P:defense response to virus"/>
    <property type="evidence" value="ECO:0007669"/>
    <property type="project" value="UniProtKB-UniRule"/>
</dbReference>
<dbReference type="EC" id="3.1.-.-" evidence="8"/>
<keyword evidence="2 8" id="KW-0540">Nuclease</keyword>
<evidence type="ECO:0000256" key="6">
    <source>
        <dbReference type="ARBA" id="ARBA00022842"/>
    </source>
</evidence>
<dbReference type="PANTHER" id="PTHR34405">
    <property type="entry name" value="CRISPR-ASSOCIATED ENDORIBONUCLEASE CAS2"/>
    <property type="match status" value="1"/>
</dbReference>
<keyword evidence="10" id="KW-1185">Reference proteome</keyword>
<evidence type="ECO:0000256" key="8">
    <source>
        <dbReference type="HAMAP-Rule" id="MF_01471"/>
    </source>
</evidence>
<accession>E0STX1</accession>
<reference evidence="9 10" key="1">
    <citation type="journal article" date="2010" name="Stand. Genomic Sci.">
        <title>Complete genome sequence of Ignisphaera aggregans type strain (AQ1.S1).</title>
        <authorList>
            <person name="Goker M."/>
            <person name="Held B."/>
            <person name="Lapidus A."/>
            <person name="Nolan M."/>
            <person name="Spring S."/>
            <person name="Yasawong M."/>
            <person name="Lucas S."/>
            <person name="Glavina Del Rio T."/>
            <person name="Tice H."/>
            <person name="Cheng J.F."/>
            <person name="Goodwin L."/>
            <person name="Tapia R."/>
            <person name="Pitluck S."/>
            <person name="Liolios K."/>
            <person name="Ivanova N."/>
            <person name="Mavromatis K."/>
            <person name="Mikhailova N."/>
            <person name="Pati A."/>
            <person name="Chen A."/>
            <person name="Palaniappan K."/>
            <person name="Brambilla E."/>
            <person name="Land M."/>
            <person name="Hauser L."/>
            <person name="Chang Y.J."/>
            <person name="Jeffries C.D."/>
            <person name="Brettin T."/>
            <person name="Detter J.C."/>
            <person name="Han C."/>
            <person name="Rohde M."/>
            <person name="Sikorski J."/>
            <person name="Woyke T."/>
            <person name="Bristow J."/>
            <person name="Eisen J.A."/>
            <person name="Markowitz V."/>
            <person name="Hugenholtz P."/>
            <person name="Kyrpides N.C."/>
            <person name="Klenk H.P."/>
        </authorList>
    </citation>
    <scope>NUCLEOTIDE SEQUENCE [LARGE SCALE GENOMIC DNA]</scope>
    <source>
        <strain evidence="10">DSM 17230 / JCM 13409 / AQ1.S1</strain>
    </source>
</reference>
<dbReference type="KEGG" id="iag:Igag_0921"/>
<evidence type="ECO:0000256" key="5">
    <source>
        <dbReference type="ARBA" id="ARBA00022801"/>
    </source>
</evidence>
<dbReference type="GO" id="GO:0004521">
    <property type="term" value="F:RNA endonuclease activity"/>
    <property type="evidence" value="ECO:0007669"/>
    <property type="project" value="InterPro"/>
</dbReference>
<dbReference type="STRING" id="583356.Igag_0921"/>
<name>E0STX1_IGNAA</name>
<evidence type="ECO:0000256" key="4">
    <source>
        <dbReference type="ARBA" id="ARBA00022759"/>
    </source>
</evidence>
<dbReference type="GO" id="GO:0043571">
    <property type="term" value="P:maintenance of CRISPR repeat elements"/>
    <property type="evidence" value="ECO:0007669"/>
    <property type="project" value="UniProtKB-UniRule"/>
</dbReference>
<dbReference type="InterPro" id="IPR021127">
    <property type="entry name" value="CRISPR_associated_Cas2"/>
</dbReference>
<proteinExistence type="inferred from homology"/>
<dbReference type="HOGENOM" id="CLU_161124_2_3_2"/>
<evidence type="ECO:0000313" key="9">
    <source>
        <dbReference type="EMBL" id="ADM27737.1"/>
    </source>
</evidence>
<comment type="similarity">
    <text evidence="8">Belongs to the CRISPR-associated endoribonuclease Cas2 protein family.</text>
</comment>
<comment type="function">
    <text evidence="8">CRISPR (clustered regularly interspaced short palindromic repeat), is an adaptive immune system that provides protection against mobile genetic elements (viruses, transposable elements and conjugative plasmids). CRISPR clusters contain sequences complementary to antecedent mobile elements and target invading nucleic acids. CRISPR clusters are transcribed and processed into CRISPR RNA (crRNA). Functions as a ssRNA-specific endoribonuclease. Involved in the integration of spacer DNA into the CRISPR cassette.</text>
</comment>
<keyword evidence="7 8" id="KW-0051">Antiviral defense</keyword>
<evidence type="ECO:0000256" key="7">
    <source>
        <dbReference type="ARBA" id="ARBA00023118"/>
    </source>
</evidence>
<evidence type="ECO:0000256" key="1">
    <source>
        <dbReference type="ARBA" id="ARBA00001946"/>
    </source>
</evidence>
<dbReference type="CDD" id="cd09725">
    <property type="entry name" value="Cas2_I_II_III"/>
    <property type="match status" value="1"/>
</dbReference>
<gene>
    <name evidence="8" type="primary">cas2</name>
    <name evidence="9" type="ordered locus">Igag_0921</name>
</gene>
<evidence type="ECO:0000256" key="3">
    <source>
        <dbReference type="ARBA" id="ARBA00022723"/>
    </source>
</evidence>
<protein>
    <recommendedName>
        <fullName evidence="8">CRISPR-associated endoribonuclease Cas2</fullName>
        <ecNumber evidence="8">3.1.-.-</ecNumber>
    </recommendedName>
</protein>
<dbReference type="PANTHER" id="PTHR34405:SF3">
    <property type="entry name" value="CRISPR-ASSOCIATED ENDORIBONUCLEASE CAS2 3"/>
    <property type="match status" value="1"/>
</dbReference>
<dbReference type="GO" id="GO:0046872">
    <property type="term" value="F:metal ion binding"/>
    <property type="evidence" value="ECO:0007669"/>
    <property type="project" value="UniProtKB-UniRule"/>
</dbReference>
<dbReference type="AlphaFoldDB" id="E0STX1"/>
<dbReference type="Proteomes" id="UP000001304">
    <property type="component" value="Chromosome"/>
</dbReference>
<evidence type="ECO:0000256" key="2">
    <source>
        <dbReference type="ARBA" id="ARBA00022722"/>
    </source>
</evidence>
<dbReference type="Pfam" id="PF09827">
    <property type="entry name" value="CRISPR_Cas2"/>
    <property type="match status" value="1"/>
</dbReference>
<comment type="subunit">
    <text evidence="8">Homodimer, forms a heterotetramer with a Cas1 homodimer.</text>
</comment>
<dbReference type="InterPro" id="IPR019199">
    <property type="entry name" value="Virulence_VapD/CRISPR_Cas2"/>
</dbReference>
<keyword evidence="6 8" id="KW-0460">Magnesium</keyword>
<evidence type="ECO:0000313" key="10">
    <source>
        <dbReference type="Proteomes" id="UP000001304"/>
    </source>
</evidence>
<feature type="binding site" evidence="8">
    <location>
        <position position="9"/>
    </location>
    <ligand>
        <name>Mg(2+)</name>
        <dbReference type="ChEBI" id="CHEBI:18420"/>
        <note>catalytic</note>
    </ligand>
</feature>
<dbReference type="EMBL" id="CP002098">
    <property type="protein sequence ID" value="ADM27737.1"/>
    <property type="molecule type" value="Genomic_DNA"/>
</dbReference>
<organism evidence="9 10">
    <name type="scientific">Ignisphaera aggregans (strain DSM 17230 / JCM 13409 / AQ1.S1)</name>
    <dbReference type="NCBI Taxonomy" id="583356"/>
    <lineage>
        <taxon>Archaea</taxon>
        <taxon>Thermoproteota</taxon>
        <taxon>Thermoprotei</taxon>
        <taxon>Desulfurococcales</taxon>
        <taxon>Desulfurococcaceae</taxon>
        <taxon>Ignisphaera</taxon>
    </lineage>
</organism>
<sequence length="94" mass="10723">MPYIVVAYDISDDRKRLEVCEKLKSMGFTRIQRSLYIARGGSSKAKDVARALQRYIDRSTDSVLVMVIPREVLEKTITIGVNRVEINEQSYGVI</sequence>
<keyword evidence="3 8" id="KW-0479">Metal-binding</keyword>
<dbReference type="NCBIfam" id="TIGR01573">
    <property type="entry name" value="cas2"/>
    <property type="match status" value="1"/>
</dbReference>
<dbReference type="Gene3D" id="3.30.70.240">
    <property type="match status" value="1"/>
</dbReference>
<dbReference type="SUPFAM" id="SSF143430">
    <property type="entry name" value="TTP0101/SSO1404-like"/>
    <property type="match status" value="1"/>
</dbReference>
<keyword evidence="5 8" id="KW-0378">Hydrolase</keyword>
<dbReference type="GO" id="GO:0016787">
    <property type="term" value="F:hydrolase activity"/>
    <property type="evidence" value="ECO:0007669"/>
    <property type="project" value="UniProtKB-KW"/>
</dbReference>
<comment type="cofactor">
    <cofactor evidence="1 8">
        <name>Mg(2+)</name>
        <dbReference type="ChEBI" id="CHEBI:18420"/>
    </cofactor>
</comment>
<dbReference type="HAMAP" id="MF_01471">
    <property type="entry name" value="Cas2"/>
    <property type="match status" value="1"/>
</dbReference>